<dbReference type="SMART" id="SM00848">
    <property type="entry name" value="Inhibitor_I29"/>
    <property type="match status" value="1"/>
</dbReference>
<dbReference type="InterPro" id="IPR025660">
    <property type="entry name" value="Pept_his_AS"/>
</dbReference>
<dbReference type="CDD" id="cd02248">
    <property type="entry name" value="Peptidase_C1A"/>
    <property type="match status" value="1"/>
</dbReference>
<feature type="domain" description="Peptidase C1A papain C-terminal" evidence="8">
    <location>
        <begin position="108"/>
        <end position="321"/>
    </location>
</feature>
<reference evidence="10 11" key="1">
    <citation type="submission" date="2019-04" db="EMBL/GenBank/DDBJ databases">
        <title>Annotation for the trematode Fasciola gigantica.</title>
        <authorList>
            <person name="Choi Y.-J."/>
        </authorList>
    </citation>
    <scope>NUCLEOTIDE SEQUENCE [LARGE SCALE GENOMIC DNA]</scope>
    <source>
        <strain evidence="10">Uganda_cow_1</strain>
    </source>
</reference>
<dbReference type="PRINTS" id="PR00705">
    <property type="entry name" value="PAPAIN"/>
</dbReference>
<dbReference type="InterPro" id="IPR000668">
    <property type="entry name" value="Peptidase_C1A_C"/>
</dbReference>
<evidence type="ECO:0000259" key="8">
    <source>
        <dbReference type="SMART" id="SM00645"/>
    </source>
</evidence>
<dbReference type="PROSITE" id="PS00640">
    <property type="entry name" value="THIOL_PROTEASE_ASN"/>
    <property type="match status" value="1"/>
</dbReference>
<dbReference type="InterPro" id="IPR039417">
    <property type="entry name" value="Peptidase_C1A_papain-like"/>
</dbReference>
<proteinExistence type="inferred from homology"/>
<keyword evidence="2" id="KW-0645">Protease</keyword>
<dbReference type="STRING" id="46835.A0A504Y6Y7"/>
<comment type="similarity">
    <text evidence="1">Belongs to the peptidase C1 family.</text>
</comment>
<dbReference type="InterPro" id="IPR013201">
    <property type="entry name" value="Prot_inhib_I29"/>
</dbReference>
<keyword evidence="4" id="KW-0788">Thiol protease</keyword>
<dbReference type="PANTHER" id="PTHR12411">
    <property type="entry name" value="CYSTEINE PROTEASE FAMILY C1-RELATED"/>
    <property type="match status" value="1"/>
</dbReference>
<dbReference type="Gene3D" id="3.90.70.10">
    <property type="entry name" value="Cysteine proteinases"/>
    <property type="match status" value="1"/>
</dbReference>
<evidence type="ECO:0000256" key="1">
    <source>
        <dbReference type="ARBA" id="ARBA00008455"/>
    </source>
</evidence>
<accession>A0A504Y6Y7</accession>
<dbReference type="Pfam" id="PF08246">
    <property type="entry name" value="Inhibitor_I29"/>
    <property type="match status" value="1"/>
</dbReference>
<evidence type="ECO:0000256" key="7">
    <source>
        <dbReference type="SAM" id="SignalP"/>
    </source>
</evidence>
<name>A0A504Y6Y7_FASGI</name>
<dbReference type="Pfam" id="PF00112">
    <property type="entry name" value="Peptidase_C1"/>
    <property type="match status" value="1"/>
</dbReference>
<evidence type="ECO:0000256" key="2">
    <source>
        <dbReference type="ARBA" id="ARBA00022670"/>
    </source>
</evidence>
<evidence type="ECO:0000259" key="9">
    <source>
        <dbReference type="SMART" id="SM00848"/>
    </source>
</evidence>
<dbReference type="Proteomes" id="UP000316759">
    <property type="component" value="Unassembled WGS sequence"/>
</dbReference>
<evidence type="ECO:0000256" key="5">
    <source>
        <dbReference type="ARBA" id="ARBA00023145"/>
    </source>
</evidence>
<dbReference type="InterPro" id="IPR025661">
    <property type="entry name" value="Pept_asp_AS"/>
</dbReference>
<evidence type="ECO:0000256" key="4">
    <source>
        <dbReference type="ARBA" id="ARBA00022807"/>
    </source>
</evidence>
<dbReference type="PROSITE" id="PS00139">
    <property type="entry name" value="THIOL_PROTEASE_CYS"/>
    <property type="match status" value="1"/>
</dbReference>
<dbReference type="PROSITE" id="PS00639">
    <property type="entry name" value="THIOL_PROTEASE_HIS"/>
    <property type="match status" value="1"/>
</dbReference>
<keyword evidence="6" id="KW-1015">Disulfide bond</keyword>
<dbReference type="InterPro" id="IPR038765">
    <property type="entry name" value="Papain-like_cys_pep_sf"/>
</dbReference>
<protein>
    <submittedName>
        <fullName evidence="10">Preprocathepsin cathepsin L</fullName>
    </submittedName>
</protein>
<dbReference type="EMBL" id="SUNJ01014639">
    <property type="protein sequence ID" value="TPP56346.1"/>
    <property type="molecule type" value="Genomic_DNA"/>
</dbReference>
<evidence type="ECO:0000256" key="3">
    <source>
        <dbReference type="ARBA" id="ARBA00022801"/>
    </source>
</evidence>
<dbReference type="AlphaFoldDB" id="A0A504Y6Y7"/>
<dbReference type="OrthoDB" id="10253408at2759"/>
<feature type="domain" description="Cathepsin propeptide inhibitor" evidence="9">
    <location>
        <begin position="21"/>
        <end position="80"/>
    </location>
</feature>
<evidence type="ECO:0000313" key="11">
    <source>
        <dbReference type="Proteomes" id="UP000316759"/>
    </source>
</evidence>
<dbReference type="InterPro" id="IPR013128">
    <property type="entry name" value="Peptidase_C1A"/>
</dbReference>
<evidence type="ECO:0000256" key="6">
    <source>
        <dbReference type="ARBA" id="ARBA00023157"/>
    </source>
</evidence>
<organism evidence="10 11">
    <name type="scientific">Fasciola gigantica</name>
    <name type="common">Giant liver fluke</name>
    <dbReference type="NCBI Taxonomy" id="46835"/>
    <lineage>
        <taxon>Eukaryota</taxon>
        <taxon>Metazoa</taxon>
        <taxon>Spiralia</taxon>
        <taxon>Lophotrochozoa</taxon>
        <taxon>Platyhelminthes</taxon>
        <taxon>Trematoda</taxon>
        <taxon>Digenea</taxon>
        <taxon>Plagiorchiida</taxon>
        <taxon>Echinostomata</taxon>
        <taxon>Echinostomatoidea</taxon>
        <taxon>Fasciolidae</taxon>
        <taxon>Fasciola</taxon>
    </lineage>
</organism>
<feature type="chain" id="PRO_5021190122" evidence="7">
    <location>
        <begin position="16"/>
        <end position="326"/>
    </location>
</feature>
<dbReference type="FunFam" id="3.90.70.10:FF:000006">
    <property type="entry name" value="Cathepsin S"/>
    <property type="match status" value="1"/>
</dbReference>
<keyword evidence="5" id="KW-0865">Zymogen</keyword>
<dbReference type="SMART" id="SM00645">
    <property type="entry name" value="Pept_C1"/>
    <property type="match status" value="1"/>
</dbReference>
<dbReference type="InterPro" id="IPR000169">
    <property type="entry name" value="Pept_cys_AS"/>
</dbReference>
<keyword evidence="11" id="KW-1185">Reference proteome</keyword>
<sequence>MQLFILAVLTVGVLGSNDDLWHQWKRMYNKEYNGADDEHRRNIWEENVKHIQEHNLRHDLGLVTYTLGLNQFTDMTFEEFKAKYLTEMPRASDILSHGVPYEANNRAVPDKIDWRESGYVTGVKDQGNCGSCWAFSTTGTMEGQYMKNQRTSISFSEQQLVDCSGPWGNMGCGGGLMENAYEYLKQFGLETESSYPYRAVIPFCHYNRQLGVAKVTGYYTVHSGSEVGLKNLVGAEGPAAVAVDVESDFMMYRSGIYQSQTCSPLGLNHAVLAVGYGTQGGTDYWIVKNSWGLSWGERGYIRIVRNRGNMCGIASMASLPMVARFP</sequence>
<dbReference type="SUPFAM" id="SSF54001">
    <property type="entry name" value="Cysteine proteinases"/>
    <property type="match status" value="1"/>
</dbReference>
<feature type="signal peptide" evidence="7">
    <location>
        <begin position="1"/>
        <end position="15"/>
    </location>
</feature>
<evidence type="ECO:0000313" key="10">
    <source>
        <dbReference type="EMBL" id="TPP56346.1"/>
    </source>
</evidence>
<comment type="caution">
    <text evidence="10">The sequence shown here is derived from an EMBL/GenBank/DDBJ whole genome shotgun (WGS) entry which is preliminary data.</text>
</comment>
<keyword evidence="3" id="KW-0378">Hydrolase</keyword>
<keyword evidence="7" id="KW-0732">Signal</keyword>
<dbReference type="GO" id="GO:0008234">
    <property type="term" value="F:cysteine-type peptidase activity"/>
    <property type="evidence" value="ECO:0007669"/>
    <property type="project" value="UniProtKB-KW"/>
</dbReference>
<gene>
    <name evidence="10" type="ORF">FGIG_09730</name>
</gene>
<dbReference type="GO" id="GO:0006508">
    <property type="term" value="P:proteolysis"/>
    <property type="evidence" value="ECO:0007669"/>
    <property type="project" value="UniProtKB-KW"/>
</dbReference>